<dbReference type="InterPro" id="IPR006379">
    <property type="entry name" value="HAD-SF_hydro_IIB"/>
</dbReference>
<evidence type="ECO:0000313" key="8">
    <source>
        <dbReference type="Proteomes" id="UP001060039"/>
    </source>
</evidence>
<dbReference type="EC" id="3.1.3.12" evidence="6"/>
<keyword evidence="8" id="KW-1185">Reference proteome</keyword>
<dbReference type="InterPro" id="IPR044651">
    <property type="entry name" value="OTSB-like"/>
</dbReference>
<keyword evidence="6" id="KW-0479">Metal-binding</keyword>
<dbReference type="CDD" id="cd01627">
    <property type="entry name" value="HAD_TPP"/>
    <property type="match status" value="1"/>
</dbReference>
<accession>A0ABY5FU94</accession>
<proteinExistence type="inferred from homology"/>
<dbReference type="SUPFAM" id="SSF56784">
    <property type="entry name" value="HAD-like"/>
    <property type="match status" value="1"/>
</dbReference>
<comment type="similarity">
    <text evidence="3 6">Belongs to the trehalose phosphatase family.</text>
</comment>
<comment type="pathway">
    <text evidence="2 6">Glycan biosynthesis; trehalose biosynthesis.</text>
</comment>
<dbReference type="PANTHER" id="PTHR43768">
    <property type="entry name" value="TREHALOSE 6-PHOSPHATE PHOSPHATASE"/>
    <property type="match status" value="1"/>
</dbReference>
<evidence type="ECO:0000313" key="7">
    <source>
        <dbReference type="EMBL" id="UTT61699.1"/>
    </source>
</evidence>
<dbReference type="NCBIfam" id="TIGR01484">
    <property type="entry name" value="HAD-SF-IIB"/>
    <property type="match status" value="1"/>
</dbReference>
<organism evidence="7 8">
    <name type="scientific">Microcella humidisoli</name>
    <dbReference type="NCBI Taxonomy" id="2963406"/>
    <lineage>
        <taxon>Bacteria</taxon>
        <taxon>Bacillati</taxon>
        <taxon>Actinomycetota</taxon>
        <taxon>Actinomycetes</taxon>
        <taxon>Micrococcales</taxon>
        <taxon>Microbacteriaceae</taxon>
        <taxon>Microcella</taxon>
    </lineage>
</organism>
<reference evidence="7" key="1">
    <citation type="submission" date="2022-07" db="EMBL/GenBank/DDBJ databases">
        <title>Taxonomic analysis of Microcella humidisoli nov. sp., isolated from riverside soil.</title>
        <authorList>
            <person name="Molina K.M."/>
            <person name="Kim S.B."/>
        </authorList>
    </citation>
    <scope>NUCLEOTIDE SEQUENCE</scope>
    <source>
        <strain evidence="7">MMS21-STM10</strain>
    </source>
</reference>
<dbReference type="NCBIfam" id="TIGR00685">
    <property type="entry name" value="T6PP"/>
    <property type="match status" value="1"/>
</dbReference>
<dbReference type="GO" id="GO:0004805">
    <property type="term" value="F:trehalose-phosphatase activity"/>
    <property type="evidence" value="ECO:0007669"/>
    <property type="project" value="UniProtKB-EC"/>
</dbReference>
<sequence>MTQQVALDPLLLAALDSFAARERVLVALDFDGTLAPEVDDPELARALPAALEAMLGLRQLPGTTVALVSGRSLASLAAVGGLPDDAPLVGSHGLEVRFAAGDARPAVDDADRARVRALRSRLQPLVAATEGAWIEDKPAGFAVHTRLVDPAAASALATEVRALARDADAALTVRDGKNVVEFSVRDATKGDGLRALRARFAPDAVLFAGDDVTDEDALAVLEPGDVGIKVGPAPSVAAHRVDGPEAMARVLQHLASRRSAC</sequence>
<dbReference type="Gene3D" id="3.30.70.1020">
    <property type="entry name" value="Trehalose-6-phosphate phosphatase related protein, domain 2"/>
    <property type="match status" value="1"/>
</dbReference>
<dbReference type="InterPro" id="IPR023214">
    <property type="entry name" value="HAD_sf"/>
</dbReference>
<comment type="function">
    <text evidence="5 6">Removes the phosphate from trehalose 6-phosphate to produce free trehalose.</text>
</comment>
<dbReference type="Gene3D" id="3.40.50.1000">
    <property type="entry name" value="HAD superfamily/HAD-like"/>
    <property type="match status" value="1"/>
</dbReference>
<comment type="cofactor">
    <cofactor evidence="6">
        <name>Mg(2+)</name>
        <dbReference type="ChEBI" id="CHEBI:18420"/>
    </cofactor>
</comment>
<evidence type="ECO:0000256" key="5">
    <source>
        <dbReference type="ARBA" id="ARBA00024179"/>
    </source>
</evidence>
<dbReference type="RefSeq" id="WP_255158804.1">
    <property type="nucleotide sequence ID" value="NZ_CP101497.1"/>
</dbReference>
<dbReference type="Proteomes" id="UP001060039">
    <property type="component" value="Chromosome"/>
</dbReference>
<dbReference type="PANTHER" id="PTHR43768:SF3">
    <property type="entry name" value="TREHALOSE 6-PHOSPHATE PHOSPHATASE"/>
    <property type="match status" value="1"/>
</dbReference>
<keyword evidence="6" id="KW-0460">Magnesium</keyword>
<evidence type="ECO:0000256" key="6">
    <source>
        <dbReference type="RuleBase" id="RU361117"/>
    </source>
</evidence>
<evidence type="ECO:0000256" key="3">
    <source>
        <dbReference type="ARBA" id="ARBA00008770"/>
    </source>
</evidence>
<dbReference type="InterPro" id="IPR036412">
    <property type="entry name" value="HAD-like_sf"/>
</dbReference>
<dbReference type="EMBL" id="CP101497">
    <property type="protein sequence ID" value="UTT61699.1"/>
    <property type="molecule type" value="Genomic_DNA"/>
</dbReference>
<gene>
    <name evidence="7" type="primary">otsB</name>
    <name evidence="7" type="ORF">NNL39_08380</name>
</gene>
<name>A0ABY5FU94_9MICO</name>
<comment type="catalytic activity">
    <reaction evidence="1 6">
        <text>alpha,alpha-trehalose 6-phosphate + H2O = alpha,alpha-trehalose + phosphate</text>
        <dbReference type="Rhea" id="RHEA:23420"/>
        <dbReference type="ChEBI" id="CHEBI:15377"/>
        <dbReference type="ChEBI" id="CHEBI:16551"/>
        <dbReference type="ChEBI" id="CHEBI:43474"/>
        <dbReference type="ChEBI" id="CHEBI:58429"/>
        <dbReference type="EC" id="3.1.3.12"/>
    </reaction>
</comment>
<evidence type="ECO:0000256" key="4">
    <source>
        <dbReference type="ARBA" id="ARBA00022801"/>
    </source>
</evidence>
<dbReference type="Pfam" id="PF02358">
    <property type="entry name" value="Trehalose_PPase"/>
    <property type="match status" value="1"/>
</dbReference>
<keyword evidence="4 6" id="KW-0378">Hydrolase</keyword>
<protein>
    <recommendedName>
        <fullName evidence="6">Trehalose 6-phosphate phosphatase</fullName>
        <ecNumber evidence="6">3.1.3.12</ecNumber>
    </recommendedName>
</protein>
<evidence type="ECO:0000256" key="1">
    <source>
        <dbReference type="ARBA" id="ARBA00000500"/>
    </source>
</evidence>
<evidence type="ECO:0000256" key="2">
    <source>
        <dbReference type="ARBA" id="ARBA00005199"/>
    </source>
</evidence>
<dbReference type="InterPro" id="IPR003337">
    <property type="entry name" value="Trehalose_PPase"/>
</dbReference>